<evidence type="ECO:0000256" key="2">
    <source>
        <dbReference type="SAM" id="SignalP"/>
    </source>
</evidence>
<comment type="caution">
    <text evidence="3">The sequence shown here is derived from an EMBL/GenBank/DDBJ whole genome shotgun (WGS) entry which is preliminary data.</text>
</comment>
<evidence type="ECO:0000256" key="1">
    <source>
        <dbReference type="SAM" id="Phobius"/>
    </source>
</evidence>
<accession>A0ABD3PBC1</accession>
<reference evidence="3 4" key="1">
    <citation type="submission" date="2024-10" db="EMBL/GenBank/DDBJ databases">
        <title>Updated reference genomes for cyclostephanoid diatoms.</title>
        <authorList>
            <person name="Roberts W.R."/>
            <person name="Alverson A.J."/>
        </authorList>
    </citation>
    <scope>NUCLEOTIDE SEQUENCE [LARGE SCALE GENOMIC DNA]</scope>
    <source>
        <strain evidence="3 4">AJA010-31</strain>
    </source>
</reference>
<keyword evidence="1" id="KW-1133">Transmembrane helix</keyword>
<feature type="signal peptide" evidence="2">
    <location>
        <begin position="1"/>
        <end position="24"/>
    </location>
</feature>
<keyword evidence="1" id="KW-0812">Transmembrane</keyword>
<dbReference type="EMBL" id="JALLPJ020000704">
    <property type="protein sequence ID" value="KAL3785051.1"/>
    <property type="molecule type" value="Genomic_DNA"/>
</dbReference>
<protein>
    <recommendedName>
        <fullName evidence="5">Transmembrane protein</fullName>
    </recommendedName>
</protein>
<evidence type="ECO:0008006" key="5">
    <source>
        <dbReference type="Google" id="ProtNLM"/>
    </source>
</evidence>
<dbReference type="Proteomes" id="UP001530400">
    <property type="component" value="Unassembled WGS sequence"/>
</dbReference>
<name>A0ABD3PBC1_9STRA</name>
<sequence>MTLIRNIATSFAALSLTLPASTFAFHTSTFLPTRSLATCNSPTRYVIQLSQSSDGYNEPYGEEDYQEEIFQSPSPTQQQRQTLDPLVASLTRVDDVSAPNTPTKNIPFLGEIPEDGNLLLLAPAAAIAVLGFIFSIVVAFNARDSVVEALSAVEIPKMEYTPTVVEEGVCRGLCSSQETDLDGLRSFMQGLAK</sequence>
<gene>
    <name evidence="3" type="ORF">ACHAWO_006826</name>
</gene>
<dbReference type="AlphaFoldDB" id="A0ABD3PBC1"/>
<evidence type="ECO:0000313" key="4">
    <source>
        <dbReference type="Proteomes" id="UP001530400"/>
    </source>
</evidence>
<keyword evidence="1" id="KW-0472">Membrane</keyword>
<evidence type="ECO:0000313" key="3">
    <source>
        <dbReference type="EMBL" id="KAL3785051.1"/>
    </source>
</evidence>
<proteinExistence type="predicted"/>
<keyword evidence="4" id="KW-1185">Reference proteome</keyword>
<feature type="chain" id="PRO_5044822930" description="Transmembrane protein" evidence="2">
    <location>
        <begin position="25"/>
        <end position="193"/>
    </location>
</feature>
<organism evidence="3 4">
    <name type="scientific">Cyclotella atomus</name>
    <dbReference type="NCBI Taxonomy" id="382360"/>
    <lineage>
        <taxon>Eukaryota</taxon>
        <taxon>Sar</taxon>
        <taxon>Stramenopiles</taxon>
        <taxon>Ochrophyta</taxon>
        <taxon>Bacillariophyta</taxon>
        <taxon>Coscinodiscophyceae</taxon>
        <taxon>Thalassiosirophycidae</taxon>
        <taxon>Stephanodiscales</taxon>
        <taxon>Stephanodiscaceae</taxon>
        <taxon>Cyclotella</taxon>
    </lineage>
</organism>
<feature type="transmembrane region" description="Helical" evidence="1">
    <location>
        <begin position="118"/>
        <end position="140"/>
    </location>
</feature>
<keyword evidence="2" id="KW-0732">Signal</keyword>